<dbReference type="CDD" id="cd00207">
    <property type="entry name" value="fer2"/>
    <property type="match status" value="1"/>
</dbReference>
<dbReference type="EMBL" id="CAACVJ010000379">
    <property type="protein sequence ID" value="VEP16357.1"/>
    <property type="molecule type" value="Genomic_DNA"/>
</dbReference>
<dbReference type="SUPFAM" id="SSF54292">
    <property type="entry name" value="2Fe-2S ferredoxin-like"/>
    <property type="match status" value="1"/>
</dbReference>
<evidence type="ECO:0000256" key="7">
    <source>
        <dbReference type="ARBA" id="ARBA00023004"/>
    </source>
</evidence>
<dbReference type="PANTHER" id="PTHR30212">
    <property type="entry name" value="PROTEIN YIIM"/>
    <property type="match status" value="1"/>
</dbReference>
<keyword evidence="7" id="KW-0408">Iron</keyword>
<accession>A0A563VY92</accession>
<dbReference type="PRINTS" id="PR00409">
    <property type="entry name" value="PHDIOXRDTASE"/>
</dbReference>
<keyword evidence="12" id="KW-1185">Reference proteome</keyword>
<dbReference type="InterPro" id="IPR012675">
    <property type="entry name" value="Beta-grasp_dom_sf"/>
</dbReference>
<keyword evidence="8" id="KW-0411">Iron-sulfur</keyword>
<dbReference type="InterPro" id="IPR017938">
    <property type="entry name" value="Riboflavin_synthase-like_b-brl"/>
</dbReference>
<dbReference type="Proteomes" id="UP000320055">
    <property type="component" value="Unassembled WGS sequence"/>
</dbReference>
<dbReference type="GO" id="GO:0046872">
    <property type="term" value="F:metal ion binding"/>
    <property type="evidence" value="ECO:0007669"/>
    <property type="project" value="UniProtKB-KW"/>
</dbReference>
<dbReference type="PROSITE" id="PS51384">
    <property type="entry name" value="FAD_FR"/>
    <property type="match status" value="1"/>
</dbReference>
<dbReference type="InterPro" id="IPR006058">
    <property type="entry name" value="2Fe2S_fd_BS"/>
</dbReference>
<evidence type="ECO:0000313" key="12">
    <source>
        <dbReference type="Proteomes" id="UP000320055"/>
    </source>
</evidence>
<organism evidence="11 12">
    <name type="scientific">Hyella patelloides LEGE 07179</name>
    <dbReference type="NCBI Taxonomy" id="945734"/>
    <lineage>
        <taxon>Bacteria</taxon>
        <taxon>Bacillati</taxon>
        <taxon>Cyanobacteriota</taxon>
        <taxon>Cyanophyceae</taxon>
        <taxon>Pleurocapsales</taxon>
        <taxon>Hyellaceae</taxon>
        <taxon>Hyella</taxon>
    </lineage>
</organism>
<comment type="cofactor">
    <cofactor evidence="1">
        <name>FMN</name>
        <dbReference type="ChEBI" id="CHEBI:58210"/>
    </cofactor>
</comment>
<dbReference type="InterPro" id="IPR052353">
    <property type="entry name" value="Benzoxazolinone_Detox_Enz"/>
</dbReference>
<dbReference type="Pfam" id="PF00111">
    <property type="entry name" value="Fer2"/>
    <property type="match status" value="1"/>
</dbReference>
<protein>
    <submittedName>
        <fullName evidence="11">Putative dioxygenase subunit beta YeaX</fullName>
        <ecNumber evidence="11">1.-.-.-</ecNumber>
    </submittedName>
</protein>
<dbReference type="CDD" id="cd06185">
    <property type="entry name" value="PDR_like"/>
    <property type="match status" value="1"/>
</dbReference>
<dbReference type="InterPro" id="IPR039261">
    <property type="entry name" value="FNR_nucleotide-bd"/>
</dbReference>
<dbReference type="Gene3D" id="3.10.20.30">
    <property type="match status" value="1"/>
</dbReference>
<proteinExistence type="predicted"/>
<dbReference type="OrthoDB" id="9801223at2"/>
<dbReference type="GO" id="GO:0051537">
    <property type="term" value="F:2 iron, 2 sulfur cluster binding"/>
    <property type="evidence" value="ECO:0007669"/>
    <property type="project" value="UniProtKB-KW"/>
</dbReference>
<evidence type="ECO:0000256" key="8">
    <source>
        <dbReference type="ARBA" id="ARBA00023014"/>
    </source>
</evidence>
<reference evidence="11 12" key="1">
    <citation type="submission" date="2019-01" db="EMBL/GenBank/DDBJ databases">
        <authorList>
            <person name="Brito A."/>
        </authorList>
    </citation>
    <scope>NUCLEOTIDE SEQUENCE [LARGE SCALE GENOMIC DNA]</scope>
    <source>
        <strain evidence="11">1</strain>
    </source>
</reference>
<dbReference type="AlphaFoldDB" id="A0A563VY92"/>
<dbReference type="PROSITE" id="PS51085">
    <property type="entry name" value="2FE2S_FER_2"/>
    <property type="match status" value="1"/>
</dbReference>
<dbReference type="Pfam" id="PF22290">
    <property type="entry name" value="DmmA-like_N"/>
    <property type="match status" value="1"/>
</dbReference>
<keyword evidence="5" id="KW-0479">Metal-binding</keyword>
<keyword evidence="2" id="KW-0285">Flavoprotein</keyword>
<keyword evidence="11" id="KW-0223">Dioxygenase</keyword>
<name>A0A563VY92_9CYAN</name>
<evidence type="ECO:0000256" key="6">
    <source>
        <dbReference type="ARBA" id="ARBA00023002"/>
    </source>
</evidence>
<dbReference type="InterPro" id="IPR001041">
    <property type="entry name" value="2Fe-2S_ferredoxin-type"/>
</dbReference>
<dbReference type="Gene3D" id="3.40.50.80">
    <property type="entry name" value="Nucleotide-binding domain of ferredoxin-NADP reductase (FNR) module"/>
    <property type="match status" value="1"/>
</dbReference>
<feature type="domain" description="FAD-binding FR-type" evidence="10">
    <location>
        <begin position="2"/>
        <end position="106"/>
    </location>
</feature>
<evidence type="ECO:0000256" key="2">
    <source>
        <dbReference type="ARBA" id="ARBA00022630"/>
    </source>
</evidence>
<dbReference type="RefSeq" id="WP_144866127.1">
    <property type="nucleotide sequence ID" value="NZ_LR213804.1"/>
</dbReference>
<dbReference type="SUPFAM" id="SSF63380">
    <property type="entry name" value="Riboflavin synthase domain-like"/>
    <property type="match status" value="1"/>
</dbReference>
<dbReference type="InterPro" id="IPR017927">
    <property type="entry name" value="FAD-bd_FR_type"/>
</dbReference>
<dbReference type="SUPFAM" id="SSF52343">
    <property type="entry name" value="Ferredoxin reductase-like, C-terminal NADP-linked domain"/>
    <property type="match status" value="1"/>
</dbReference>
<dbReference type="PANTHER" id="PTHR30212:SF2">
    <property type="entry name" value="PROTEIN YIIM"/>
    <property type="match status" value="1"/>
</dbReference>
<evidence type="ECO:0000259" key="9">
    <source>
        <dbReference type="PROSITE" id="PS51085"/>
    </source>
</evidence>
<dbReference type="PROSITE" id="PS00197">
    <property type="entry name" value="2FE2S_FER_1"/>
    <property type="match status" value="1"/>
</dbReference>
<evidence type="ECO:0000256" key="4">
    <source>
        <dbReference type="ARBA" id="ARBA00022714"/>
    </source>
</evidence>
<keyword evidence="4" id="KW-0001">2Fe-2S</keyword>
<evidence type="ECO:0000313" key="11">
    <source>
        <dbReference type="EMBL" id="VEP16357.1"/>
    </source>
</evidence>
<feature type="domain" description="2Fe-2S ferredoxin-type" evidence="9">
    <location>
        <begin position="230"/>
        <end position="317"/>
    </location>
</feature>
<evidence type="ECO:0000259" key="10">
    <source>
        <dbReference type="PROSITE" id="PS51384"/>
    </source>
</evidence>
<dbReference type="Gene3D" id="2.40.30.10">
    <property type="entry name" value="Translation factors"/>
    <property type="match status" value="1"/>
</dbReference>
<dbReference type="InterPro" id="IPR036010">
    <property type="entry name" value="2Fe-2S_ferredoxin-like_sf"/>
</dbReference>
<evidence type="ECO:0000256" key="1">
    <source>
        <dbReference type="ARBA" id="ARBA00001917"/>
    </source>
</evidence>
<evidence type="ECO:0000256" key="3">
    <source>
        <dbReference type="ARBA" id="ARBA00022643"/>
    </source>
</evidence>
<evidence type="ECO:0000256" key="5">
    <source>
        <dbReference type="ARBA" id="ARBA00022723"/>
    </source>
</evidence>
<dbReference type="EC" id="1.-.-.-" evidence="11"/>
<dbReference type="InterPro" id="IPR054582">
    <property type="entry name" value="DmmA-like_N"/>
</dbReference>
<dbReference type="GO" id="GO:0051213">
    <property type="term" value="F:dioxygenase activity"/>
    <property type="evidence" value="ECO:0007669"/>
    <property type="project" value="UniProtKB-KW"/>
</dbReference>
<keyword evidence="6 11" id="KW-0560">Oxidoreductase</keyword>
<sequence length="317" mass="35184">MMNEQTVKIVDIKKLTSRIKSFRLVSANGKKLAPFSPGSHVAVEITLEKKVRRNSYSLCSSPYETDFYEIAVLLAEKSRGGSQYLHQISVGTELNIGFPKNSFTLASLARKHILIAGGIGITPLLSMLTTLSRYQTTFELHYTAKSQTECAFYEFLKQKYGSQVTFYFSEKDERLSSNKILKEQPLGTHIYLCAPHSLSDNFYAEARALGYPDLAIHREIFGAAKTNNKKPFTVVLSQSGKEITVPKDKTLLAALETAGFPVNYSCRVGGCGACELGVLAGEIHHLDSYYSPEERAKQNCILSCTSRAKSKQLIIDL</sequence>
<keyword evidence="3" id="KW-0288">FMN</keyword>
<gene>
    <name evidence="11" type="primary">yeaX</name>
    <name evidence="11" type="ORF">H1P_440015</name>
</gene>